<dbReference type="AlphaFoldDB" id="A0A177AYM7"/>
<feature type="region of interest" description="Disordered" evidence="1">
    <location>
        <begin position="31"/>
        <end position="58"/>
    </location>
</feature>
<sequence length="70" mass="8589">MGIDYTGKPLDRFSGMSESYRHKFLHNPRLYRNRNFEKNDPKLSKQQNPYRKKDTRRPDYLKDYYLDGEV</sequence>
<reference evidence="2 3" key="1">
    <citation type="submission" date="2016-04" db="EMBL/GenBank/DDBJ databases">
        <title>The genome of Intoshia linei affirms orthonectids as highly simplified spiralians.</title>
        <authorList>
            <person name="Mikhailov K.V."/>
            <person name="Slusarev G.S."/>
            <person name="Nikitin M.A."/>
            <person name="Logacheva M.D."/>
            <person name="Penin A."/>
            <person name="Aleoshin V."/>
            <person name="Panchin Y.V."/>
        </authorList>
    </citation>
    <scope>NUCLEOTIDE SEQUENCE [LARGE SCALE GENOMIC DNA]</scope>
    <source>
        <strain evidence="2">Intl2013</strain>
        <tissue evidence="2">Whole animal</tissue>
    </source>
</reference>
<gene>
    <name evidence="2" type="ORF">A3Q56_04992</name>
</gene>
<protein>
    <submittedName>
        <fullName evidence="2">Uncharacterized protein</fullName>
    </submittedName>
</protein>
<evidence type="ECO:0000313" key="2">
    <source>
        <dbReference type="EMBL" id="OAF67108.1"/>
    </source>
</evidence>
<dbReference type="Proteomes" id="UP000078046">
    <property type="component" value="Unassembled WGS sequence"/>
</dbReference>
<evidence type="ECO:0000256" key="1">
    <source>
        <dbReference type="SAM" id="MobiDB-lite"/>
    </source>
</evidence>
<accession>A0A177AYM7</accession>
<evidence type="ECO:0000313" key="3">
    <source>
        <dbReference type="Proteomes" id="UP000078046"/>
    </source>
</evidence>
<comment type="caution">
    <text evidence="2">The sequence shown here is derived from an EMBL/GenBank/DDBJ whole genome shotgun (WGS) entry which is preliminary data.</text>
</comment>
<name>A0A177AYM7_9BILA</name>
<feature type="compositionally biased region" description="Basic and acidic residues" evidence="1">
    <location>
        <begin position="34"/>
        <end position="43"/>
    </location>
</feature>
<organism evidence="2 3">
    <name type="scientific">Intoshia linei</name>
    <dbReference type="NCBI Taxonomy" id="1819745"/>
    <lineage>
        <taxon>Eukaryota</taxon>
        <taxon>Metazoa</taxon>
        <taxon>Spiralia</taxon>
        <taxon>Lophotrochozoa</taxon>
        <taxon>Mesozoa</taxon>
        <taxon>Orthonectida</taxon>
        <taxon>Rhopaluridae</taxon>
        <taxon>Intoshia</taxon>
    </lineage>
</organism>
<proteinExistence type="predicted"/>
<dbReference type="EMBL" id="LWCA01000744">
    <property type="protein sequence ID" value="OAF67108.1"/>
    <property type="molecule type" value="Genomic_DNA"/>
</dbReference>
<keyword evidence="3" id="KW-1185">Reference proteome</keyword>